<reference evidence="4 6" key="1">
    <citation type="submission" date="2018-04" db="EMBL/GenBank/DDBJ databases">
        <title>Complete genome sequences of Streptomyces griseoviridis K61 and characterization of antagonistic properties of biological control agents.</title>
        <authorList>
            <person name="Mariita R.M."/>
            <person name="Sello J.K."/>
        </authorList>
    </citation>
    <scope>NUCLEOTIDE SEQUENCE [LARGE SCALE GENOMIC DNA]</scope>
    <source>
        <strain evidence="4 6">K61</strain>
    </source>
</reference>
<evidence type="ECO:0000313" key="6">
    <source>
        <dbReference type="Proteomes" id="UP000501753"/>
    </source>
</evidence>
<evidence type="ECO:0000256" key="1">
    <source>
        <dbReference type="SAM" id="MobiDB-lite"/>
    </source>
</evidence>
<dbReference type="Proteomes" id="UP000271291">
    <property type="component" value="Chromosome"/>
</dbReference>
<feature type="compositionally biased region" description="Basic and acidic residues" evidence="1">
    <location>
        <begin position="342"/>
        <end position="353"/>
    </location>
</feature>
<evidence type="ECO:0000313" key="5">
    <source>
        <dbReference type="Proteomes" id="UP000271291"/>
    </source>
</evidence>
<dbReference type="OrthoDB" id="4338553at2"/>
<organism evidence="3 5">
    <name type="scientific">Streptomyces griseoviridis</name>
    <dbReference type="NCBI Taxonomy" id="45398"/>
    <lineage>
        <taxon>Bacteria</taxon>
        <taxon>Bacillati</taxon>
        <taxon>Actinomycetota</taxon>
        <taxon>Actinomycetes</taxon>
        <taxon>Kitasatosporales</taxon>
        <taxon>Streptomycetaceae</taxon>
        <taxon>Streptomyces</taxon>
    </lineage>
</organism>
<reference evidence="3 5" key="2">
    <citation type="submission" date="2018-12" db="EMBL/GenBank/DDBJ databases">
        <title>Streptomyces griseoviridis F1-27 complete genome.</title>
        <authorList>
            <person name="Mariita R.M."/>
            <person name="Sello J.K."/>
        </authorList>
    </citation>
    <scope>NUCLEOTIDE SEQUENCE [LARGE SCALE GENOMIC DNA]</scope>
    <source>
        <strain evidence="3 5">F1-27</strain>
    </source>
</reference>
<feature type="compositionally biased region" description="Gly residues" evidence="1">
    <location>
        <begin position="312"/>
        <end position="331"/>
    </location>
</feature>
<accession>A0A3Q9KNL3</accession>
<feature type="region of interest" description="Disordered" evidence="1">
    <location>
        <begin position="145"/>
        <end position="382"/>
    </location>
</feature>
<evidence type="ECO:0000313" key="4">
    <source>
        <dbReference type="EMBL" id="QCN87692.1"/>
    </source>
</evidence>
<feature type="compositionally biased region" description="Basic and acidic residues" evidence="1">
    <location>
        <begin position="215"/>
        <end position="229"/>
    </location>
</feature>
<name>A0A3Q9KNL3_STRGD</name>
<gene>
    <name evidence="4" type="ORF">DDJ31_24325</name>
    <name evidence="3" type="ORF">ELQ87_14970</name>
</gene>
<feature type="compositionally biased region" description="Basic and acidic residues" evidence="1">
    <location>
        <begin position="68"/>
        <end position="79"/>
    </location>
</feature>
<feature type="region of interest" description="Disordered" evidence="1">
    <location>
        <begin position="66"/>
        <end position="108"/>
    </location>
</feature>
<dbReference type="Proteomes" id="UP000501753">
    <property type="component" value="Chromosome"/>
</dbReference>
<feature type="compositionally biased region" description="Low complexity" evidence="1">
    <location>
        <begin position="146"/>
        <end position="157"/>
    </location>
</feature>
<feature type="compositionally biased region" description="Gly residues" evidence="1">
    <location>
        <begin position="251"/>
        <end position="279"/>
    </location>
</feature>
<dbReference type="AlphaFoldDB" id="A0A3Q9KNL3"/>
<evidence type="ECO:0008006" key="7">
    <source>
        <dbReference type="Google" id="ProtNLM"/>
    </source>
</evidence>
<proteinExistence type="predicted"/>
<keyword evidence="2" id="KW-1133">Transmembrane helix</keyword>
<keyword evidence="6" id="KW-1185">Reference proteome</keyword>
<dbReference type="EMBL" id="CP029078">
    <property type="protein sequence ID" value="QCN87692.1"/>
    <property type="molecule type" value="Genomic_DNA"/>
</dbReference>
<evidence type="ECO:0000256" key="2">
    <source>
        <dbReference type="SAM" id="Phobius"/>
    </source>
</evidence>
<sequence>MADEQFRWLDRATAEILLRGESLEAVPDDTRDQAERLARTLESLTAEPAKPGAELPGEAAALAAFRAARADRDQARDRTAGPARTRSSDAGLVRIGGPERNPGRPRWSRPVRLGLTAVLAAGMVGGVAVAATSGVLPTPFIRDDPSPAASVSAAATPERPLGSPSPKGVLPGEPTPGEPTAATPGDDTRDRPPGGQASGDDSTPGRWSGAPAACRDVRDGKELTADRRRALQGAAGGPGRVRSYCRTVLTGAGGTGGTGGTGHDSEGGGQGRPGAGGEGQGDRPGGKGGQGEQSDDEGHHIAPGGKGDGDGGKGSGDGYGSGHGQGAGYGHGHGHGHGRHRGGVDHDGDRDGDGQGGRRHTDGSTDLTPTYRALKSASAKSL</sequence>
<dbReference type="KEGG" id="sgd:ELQ87_14970"/>
<evidence type="ECO:0000313" key="3">
    <source>
        <dbReference type="EMBL" id="AZS85456.1"/>
    </source>
</evidence>
<protein>
    <recommendedName>
        <fullName evidence="7">Extensin</fullName>
    </recommendedName>
</protein>
<dbReference type="EMBL" id="CP034687">
    <property type="protein sequence ID" value="AZS85456.1"/>
    <property type="molecule type" value="Genomic_DNA"/>
</dbReference>
<keyword evidence="2" id="KW-0812">Transmembrane</keyword>
<dbReference type="RefSeq" id="WP_127178329.1">
    <property type="nucleotide sequence ID" value="NZ_CP029078.1"/>
</dbReference>
<feature type="compositionally biased region" description="Basic residues" evidence="1">
    <location>
        <begin position="332"/>
        <end position="341"/>
    </location>
</feature>
<feature type="transmembrane region" description="Helical" evidence="2">
    <location>
        <begin position="113"/>
        <end position="136"/>
    </location>
</feature>
<keyword evidence="2" id="KW-0472">Membrane</keyword>